<dbReference type="EMBL" id="BRXS01000003">
    <property type="protein sequence ID" value="GLC25736.1"/>
    <property type="molecule type" value="Genomic_DNA"/>
</dbReference>
<dbReference type="GO" id="GO:0003723">
    <property type="term" value="F:RNA binding"/>
    <property type="evidence" value="ECO:0007669"/>
    <property type="project" value="InterPro"/>
</dbReference>
<evidence type="ECO:0000313" key="4">
    <source>
        <dbReference type="EMBL" id="GLC25736.1"/>
    </source>
</evidence>
<evidence type="ECO:0000256" key="2">
    <source>
        <dbReference type="ARBA" id="ARBA00022801"/>
    </source>
</evidence>
<sequence>MPRPRNKLYVCTACRVPFRAKSVVPCPNCGSTKVERALGKLDDSPEEVVPPTPPVATPPVATPPAIPKAPALPPMPAMKPPVPGGGAITPELLQGVKLKKVVRQARPLPGPPASPVPLGVRVLANTVRNPRLPPVRLGRPFPKTGPMYYLPTVPNKTLERELRLIASGAVNPAHGHFNTQYYNNSRELPTRDNPFDLVKAKYYEYGWLTPVPAAMQFDWRTLAGAPAPQHIRNTLGNYLVADGGQVNLERIIIAETGEIFYTPDHYRTFFRYSPVTMEWHQYLAPEKRYGWTEPEWDASIYYDQP</sequence>
<protein>
    <submittedName>
        <fullName evidence="4">Uncharacterized protein</fullName>
    </submittedName>
</protein>
<dbReference type="Gene3D" id="3.10.450.30">
    <property type="entry name" value="Microbial ribonucleases"/>
    <property type="match status" value="1"/>
</dbReference>
<dbReference type="SUPFAM" id="SSF53933">
    <property type="entry name" value="Microbial ribonucleases"/>
    <property type="match status" value="1"/>
</dbReference>
<gene>
    <name evidence="4" type="ORF">rosag_22490</name>
</gene>
<feature type="region of interest" description="Disordered" evidence="3">
    <location>
        <begin position="40"/>
        <end position="63"/>
    </location>
</feature>
<organism evidence="4 5">
    <name type="scientific">Roseisolibacter agri</name>
    <dbReference type="NCBI Taxonomy" id="2014610"/>
    <lineage>
        <taxon>Bacteria</taxon>
        <taxon>Pseudomonadati</taxon>
        <taxon>Gemmatimonadota</taxon>
        <taxon>Gemmatimonadia</taxon>
        <taxon>Gemmatimonadales</taxon>
        <taxon>Gemmatimonadaceae</taxon>
        <taxon>Roseisolibacter</taxon>
    </lineage>
</organism>
<dbReference type="AlphaFoldDB" id="A0AA37V6T4"/>
<name>A0AA37V6T4_9BACT</name>
<evidence type="ECO:0000256" key="1">
    <source>
        <dbReference type="ARBA" id="ARBA00022722"/>
    </source>
</evidence>
<proteinExistence type="predicted"/>
<dbReference type="GO" id="GO:0004540">
    <property type="term" value="F:RNA nuclease activity"/>
    <property type="evidence" value="ECO:0007669"/>
    <property type="project" value="InterPro"/>
</dbReference>
<feature type="compositionally biased region" description="Pro residues" evidence="3">
    <location>
        <begin position="48"/>
        <end position="63"/>
    </location>
</feature>
<reference evidence="4" key="1">
    <citation type="submission" date="2022-08" db="EMBL/GenBank/DDBJ databases">
        <title>Draft genome sequencing of Roseisolibacter agri AW1220.</title>
        <authorList>
            <person name="Tobiishi Y."/>
            <person name="Tonouchi A."/>
        </authorList>
    </citation>
    <scope>NUCLEOTIDE SEQUENCE</scope>
    <source>
        <strain evidence="4">AW1220</strain>
    </source>
</reference>
<evidence type="ECO:0000313" key="5">
    <source>
        <dbReference type="Proteomes" id="UP001161325"/>
    </source>
</evidence>
<keyword evidence="1" id="KW-0540">Nuclease</keyword>
<dbReference type="InterPro" id="IPR016191">
    <property type="entry name" value="Ribonuclease/ribotoxin"/>
</dbReference>
<evidence type="ECO:0000256" key="3">
    <source>
        <dbReference type="SAM" id="MobiDB-lite"/>
    </source>
</evidence>
<comment type="caution">
    <text evidence="4">The sequence shown here is derived from an EMBL/GenBank/DDBJ whole genome shotgun (WGS) entry which is preliminary data.</text>
</comment>
<keyword evidence="5" id="KW-1185">Reference proteome</keyword>
<dbReference type="RefSeq" id="WP_284350198.1">
    <property type="nucleotide sequence ID" value="NZ_BRXS01000003.1"/>
</dbReference>
<dbReference type="Proteomes" id="UP001161325">
    <property type="component" value="Unassembled WGS sequence"/>
</dbReference>
<accession>A0AA37V6T4</accession>
<dbReference type="GO" id="GO:0016787">
    <property type="term" value="F:hydrolase activity"/>
    <property type="evidence" value="ECO:0007669"/>
    <property type="project" value="UniProtKB-KW"/>
</dbReference>
<keyword evidence="2" id="KW-0378">Hydrolase</keyword>